<organism evidence="2 3">
    <name type="scientific">Planococcus koreensis</name>
    <dbReference type="NCBI Taxonomy" id="112331"/>
    <lineage>
        <taxon>Bacteria</taxon>
        <taxon>Bacillati</taxon>
        <taxon>Bacillota</taxon>
        <taxon>Bacilli</taxon>
        <taxon>Bacillales</taxon>
        <taxon>Caryophanaceae</taxon>
        <taxon>Planococcus</taxon>
    </lineage>
</organism>
<dbReference type="OrthoDB" id="2453380at2"/>
<sequence>MTKYNDEELRMLNQMLLGIFMVGDFAYFLFLNNAVFPWFALAGASLGLAIIVLCWSGTKYLLFTISLALSTVIFSLAYNWMVIF</sequence>
<dbReference type="AlphaFoldDB" id="A0A7W8FSC2"/>
<keyword evidence="3" id="KW-1185">Reference proteome</keyword>
<evidence type="ECO:0000313" key="3">
    <source>
        <dbReference type="Proteomes" id="UP000525923"/>
    </source>
</evidence>
<feature type="transmembrane region" description="Helical" evidence="1">
    <location>
        <begin position="36"/>
        <end position="55"/>
    </location>
</feature>
<name>A0A7W8FSC2_9BACL</name>
<proteinExistence type="predicted"/>
<accession>A0A7W8FSC2</accession>
<dbReference type="Proteomes" id="UP000525923">
    <property type="component" value="Unassembled WGS sequence"/>
</dbReference>
<keyword evidence="1" id="KW-0812">Transmembrane</keyword>
<dbReference type="RefSeq" id="WP_135504593.1">
    <property type="nucleotide sequence ID" value="NZ_CP181055.1"/>
</dbReference>
<keyword evidence="1" id="KW-0472">Membrane</keyword>
<gene>
    <name evidence="2" type="ORF">HNQ44_001842</name>
</gene>
<evidence type="ECO:0000256" key="1">
    <source>
        <dbReference type="SAM" id="Phobius"/>
    </source>
</evidence>
<reference evidence="2 3" key="1">
    <citation type="submission" date="2020-08" db="EMBL/GenBank/DDBJ databases">
        <title>Genomic Encyclopedia of Type Strains, Phase IV (KMG-IV): sequencing the most valuable type-strain genomes for metagenomic binning, comparative biology and taxonomic classification.</title>
        <authorList>
            <person name="Goeker M."/>
        </authorList>
    </citation>
    <scope>NUCLEOTIDE SEQUENCE [LARGE SCALE GENOMIC DNA]</scope>
    <source>
        <strain evidence="2 3">DSM 15895</strain>
    </source>
</reference>
<protein>
    <submittedName>
        <fullName evidence="2">Uncharacterized protein</fullName>
    </submittedName>
</protein>
<comment type="caution">
    <text evidence="2">The sequence shown here is derived from an EMBL/GenBank/DDBJ whole genome shotgun (WGS) entry which is preliminary data.</text>
</comment>
<evidence type="ECO:0000313" key="2">
    <source>
        <dbReference type="EMBL" id="MBB5180414.1"/>
    </source>
</evidence>
<dbReference type="EMBL" id="JACHHE010000004">
    <property type="protein sequence ID" value="MBB5180414.1"/>
    <property type="molecule type" value="Genomic_DNA"/>
</dbReference>
<feature type="transmembrane region" description="Helical" evidence="1">
    <location>
        <begin position="12"/>
        <end position="30"/>
    </location>
</feature>
<keyword evidence="1" id="KW-1133">Transmembrane helix</keyword>
<feature type="transmembrane region" description="Helical" evidence="1">
    <location>
        <begin position="60"/>
        <end position="81"/>
    </location>
</feature>